<dbReference type="EMBL" id="JAHYIQ010000008">
    <property type="protein sequence ID" value="KAK1130129.1"/>
    <property type="molecule type" value="Genomic_DNA"/>
</dbReference>
<evidence type="ECO:0000313" key="2">
    <source>
        <dbReference type="Proteomes" id="UP001177670"/>
    </source>
</evidence>
<gene>
    <name evidence="1" type="ORF">K0M31_019813</name>
</gene>
<reference evidence="1" key="1">
    <citation type="submission" date="2021-10" db="EMBL/GenBank/DDBJ databases">
        <title>Melipona bicolor Genome sequencing and assembly.</title>
        <authorList>
            <person name="Araujo N.S."/>
            <person name="Arias M.C."/>
        </authorList>
    </citation>
    <scope>NUCLEOTIDE SEQUENCE</scope>
    <source>
        <strain evidence="1">USP_2M_L1-L4_2017</strain>
        <tissue evidence="1">Whole body</tissue>
    </source>
</reference>
<dbReference type="Proteomes" id="UP001177670">
    <property type="component" value="Unassembled WGS sequence"/>
</dbReference>
<evidence type="ECO:0000313" key="1">
    <source>
        <dbReference type="EMBL" id="KAK1130129.1"/>
    </source>
</evidence>
<keyword evidence="2" id="KW-1185">Reference proteome</keyword>
<dbReference type="AlphaFoldDB" id="A0AA40G3S6"/>
<proteinExistence type="predicted"/>
<name>A0AA40G3S6_9HYME</name>
<comment type="caution">
    <text evidence="1">The sequence shown here is derived from an EMBL/GenBank/DDBJ whole genome shotgun (WGS) entry which is preliminary data.</text>
</comment>
<protein>
    <submittedName>
        <fullName evidence="1">Uncharacterized protein</fullName>
    </submittedName>
</protein>
<accession>A0AA40G3S6</accession>
<organism evidence="1 2">
    <name type="scientific">Melipona bicolor</name>
    <dbReference type="NCBI Taxonomy" id="60889"/>
    <lineage>
        <taxon>Eukaryota</taxon>
        <taxon>Metazoa</taxon>
        <taxon>Ecdysozoa</taxon>
        <taxon>Arthropoda</taxon>
        <taxon>Hexapoda</taxon>
        <taxon>Insecta</taxon>
        <taxon>Pterygota</taxon>
        <taxon>Neoptera</taxon>
        <taxon>Endopterygota</taxon>
        <taxon>Hymenoptera</taxon>
        <taxon>Apocrita</taxon>
        <taxon>Aculeata</taxon>
        <taxon>Apoidea</taxon>
        <taxon>Anthophila</taxon>
        <taxon>Apidae</taxon>
        <taxon>Melipona</taxon>
    </lineage>
</organism>
<sequence>MLIELARLICKYTHRRFTAEPGRRLFVLVRPVYRDHRGAARAVHTQPARRTAYRTHDDRTIFRCISALDRVHLKLTLGEPSAAAGNYGPAMSDGLMEKAEGGVK</sequence>